<comment type="caution">
    <text evidence="1">The sequence shown here is derived from an EMBL/GenBank/DDBJ whole genome shotgun (WGS) entry which is preliminary data.</text>
</comment>
<evidence type="ECO:0000313" key="1">
    <source>
        <dbReference type="EMBL" id="KAI8531627.1"/>
    </source>
</evidence>
<organism evidence="1 2">
    <name type="scientific">Rhododendron molle</name>
    <name type="common">Chinese azalea</name>
    <name type="synonym">Azalea mollis</name>
    <dbReference type="NCBI Taxonomy" id="49168"/>
    <lineage>
        <taxon>Eukaryota</taxon>
        <taxon>Viridiplantae</taxon>
        <taxon>Streptophyta</taxon>
        <taxon>Embryophyta</taxon>
        <taxon>Tracheophyta</taxon>
        <taxon>Spermatophyta</taxon>
        <taxon>Magnoliopsida</taxon>
        <taxon>eudicotyledons</taxon>
        <taxon>Gunneridae</taxon>
        <taxon>Pentapetalae</taxon>
        <taxon>asterids</taxon>
        <taxon>Ericales</taxon>
        <taxon>Ericaceae</taxon>
        <taxon>Ericoideae</taxon>
        <taxon>Rhodoreae</taxon>
        <taxon>Rhododendron</taxon>
    </lineage>
</organism>
<dbReference type="EMBL" id="CM046398">
    <property type="protein sequence ID" value="KAI8531627.1"/>
    <property type="molecule type" value="Genomic_DNA"/>
</dbReference>
<gene>
    <name evidence="1" type="ORF">RHMOL_Rhmol11G0151400</name>
</gene>
<keyword evidence="2" id="KW-1185">Reference proteome</keyword>
<name>A0ACC0LTH8_RHOML</name>
<accession>A0ACC0LTH8</accession>
<protein>
    <submittedName>
        <fullName evidence="1">Uncharacterized protein</fullName>
    </submittedName>
</protein>
<dbReference type="Proteomes" id="UP001062846">
    <property type="component" value="Chromosome 11"/>
</dbReference>
<reference evidence="1" key="1">
    <citation type="submission" date="2022-02" db="EMBL/GenBank/DDBJ databases">
        <title>Plant Genome Project.</title>
        <authorList>
            <person name="Zhang R.-G."/>
        </authorList>
    </citation>
    <scope>NUCLEOTIDE SEQUENCE</scope>
    <source>
        <strain evidence="1">AT1</strain>
    </source>
</reference>
<evidence type="ECO:0000313" key="2">
    <source>
        <dbReference type="Proteomes" id="UP001062846"/>
    </source>
</evidence>
<sequence>MAVAVRYVDKRGQVIERFLGIEQVTCVGALSRKTTVEGLCCRLGLRTDNLRGQGYGLADNVKSKLNGLKTLMLNENPCAHYVPSFAYKLQSTLFELAWNHSEIGMFFLSFNKIGKIVGATCKRQDFLREKQAAKIVEALNVGELASGQGSNPESADTGCGSHYSALVNLIGMFAEVIDDLELIFEEGSRVEDQAGADTMLDAMLTFDFVFCLHLMKTVLGATNELSLALEMKDEGIVNAMELVQVSKGRLHMIRETGWASLLEDVTSLCIKHKIRVPDMDDMFIARGWRKSEFQDMKYLLYYQEIFYAVIDLQIEELIVRFTDSSIEMLLCVACLNPSNSFSIFDKEKLIRLAEFYPKEFSPKELMVLRDQLDTYILDVRSSYGFSRLNTISDLGKLMVETGRDRVYPLVYLLLTLALLLPVATATKAFSGMKFVKERLSIEIGDKWMCDRLILCVEEDIFDGISDDSIVQSLQKMKPRWADCKTLH</sequence>
<proteinExistence type="predicted"/>